<sequence>MIRVWVISLISNLSIRRSPLLLMLLLLGCFSCKKKQNTPLESPPNVLLICIDDLRNDLGIYGNTVVKSPNIDALAASGHVFLHHYVQSAICGPSRSSFLTGRISQQWDPWTDYRATNLEPETPISLPHLFKKNGYRTVGIGKISHEPGGVLDSLQTKAQIPFSWDSTYTSVGRWKTPWRSFFAYANGDAHNKVMGVGLNTPHLPYEAGDVNEMGYPDGLNTQEAIKHLERFKKTGEPFFLALGFNKPHLPFNAPKKYWDLYNAEEIPLASNNFVPKNLNNPYSINQSPELTTHYPWPEGPGKVGEASARKLTHGYYACISYIDALVGQLTATLERLELDENTVVVLWSDHGWQLGEHTMFGKMSNFEVATASPLIIRLPQDKKGGKTHTQFVESVDVYPTLANICELPLNTDLDGQSLTPIIHNNAPGKGYARSFYYRKGALGKSLRTPRHRFVRWANDQDSTLALELYDHKLDPNENNNIALEHPHLTDSLSRWVGNLKYLDPDAPFRYGWE</sequence>
<dbReference type="GO" id="GO:0046872">
    <property type="term" value="F:metal ion binding"/>
    <property type="evidence" value="ECO:0007669"/>
    <property type="project" value="UniProtKB-KW"/>
</dbReference>
<protein>
    <recommendedName>
        <fullName evidence="7">Sulfatase N-terminal domain-containing protein</fullName>
    </recommendedName>
</protein>
<dbReference type="Pfam" id="PF00884">
    <property type="entry name" value="Sulfatase"/>
    <property type="match status" value="1"/>
</dbReference>
<dbReference type="Gene3D" id="3.40.720.10">
    <property type="entry name" value="Alkaline Phosphatase, subunit A"/>
    <property type="match status" value="1"/>
</dbReference>
<dbReference type="InterPro" id="IPR017850">
    <property type="entry name" value="Alkaline_phosphatase_core_sf"/>
</dbReference>
<dbReference type="InterPro" id="IPR000917">
    <property type="entry name" value="Sulfatase_N"/>
</dbReference>
<keyword evidence="6" id="KW-0106">Calcium</keyword>
<evidence type="ECO:0000256" key="3">
    <source>
        <dbReference type="ARBA" id="ARBA00022723"/>
    </source>
</evidence>
<dbReference type="Proteomes" id="UP000219559">
    <property type="component" value="Unassembled WGS sequence"/>
</dbReference>
<dbReference type="EMBL" id="NBWU01000001">
    <property type="protein sequence ID" value="PCE65800.1"/>
    <property type="molecule type" value="Genomic_DNA"/>
</dbReference>
<dbReference type="OrthoDB" id="9763552at2"/>
<evidence type="ECO:0000313" key="8">
    <source>
        <dbReference type="EMBL" id="PCE65800.1"/>
    </source>
</evidence>
<keyword evidence="9" id="KW-1185">Reference proteome</keyword>
<evidence type="ECO:0000259" key="7">
    <source>
        <dbReference type="Pfam" id="PF00884"/>
    </source>
</evidence>
<keyword evidence="3" id="KW-0479">Metal-binding</keyword>
<dbReference type="InterPro" id="IPR035874">
    <property type="entry name" value="IDS"/>
</dbReference>
<feature type="domain" description="Sulfatase N-terminal" evidence="7">
    <location>
        <begin position="44"/>
        <end position="402"/>
    </location>
</feature>
<evidence type="ECO:0000256" key="2">
    <source>
        <dbReference type="ARBA" id="ARBA00008779"/>
    </source>
</evidence>
<organism evidence="8 9">
    <name type="scientific">Sediminicola luteus</name>
    <dbReference type="NCBI Taxonomy" id="319238"/>
    <lineage>
        <taxon>Bacteria</taxon>
        <taxon>Pseudomonadati</taxon>
        <taxon>Bacteroidota</taxon>
        <taxon>Flavobacteriia</taxon>
        <taxon>Flavobacteriales</taxon>
        <taxon>Flavobacteriaceae</taxon>
        <taxon>Sediminicola</taxon>
    </lineage>
</organism>
<dbReference type="RefSeq" id="WP_097441329.1">
    <property type="nucleotide sequence ID" value="NZ_NBWU01000001.1"/>
</dbReference>
<reference evidence="8 9" key="1">
    <citation type="submission" date="2017-04" db="EMBL/GenBank/DDBJ databases">
        <title>A new member of the family Flavobacteriaceae isolated from ascidians.</title>
        <authorList>
            <person name="Chen L."/>
        </authorList>
    </citation>
    <scope>NUCLEOTIDE SEQUENCE [LARGE SCALE GENOMIC DNA]</scope>
    <source>
        <strain evidence="8 9">HQA918</strain>
    </source>
</reference>
<evidence type="ECO:0000256" key="6">
    <source>
        <dbReference type="ARBA" id="ARBA00022837"/>
    </source>
</evidence>
<dbReference type="AlphaFoldDB" id="A0A2A4GCV3"/>
<dbReference type="GO" id="GO:0004423">
    <property type="term" value="F:iduronate-2-sulfatase activity"/>
    <property type="evidence" value="ECO:0007669"/>
    <property type="project" value="InterPro"/>
</dbReference>
<dbReference type="PROSITE" id="PS51257">
    <property type="entry name" value="PROKAR_LIPOPROTEIN"/>
    <property type="match status" value="1"/>
</dbReference>
<dbReference type="SUPFAM" id="SSF53649">
    <property type="entry name" value="Alkaline phosphatase-like"/>
    <property type="match status" value="1"/>
</dbReference>
<dbReference type="PANTHER" id="PTHR45953">
    <property type="entry name" value="IDURONATE 2-SULFATASE"/>
    <property type="match status" value="1"/>
</dbReference>
<dbReference type="CDD" id="cd16030">
    <property type="entry name" value="iduronate-2-sulfatase"/>
    <property type="match status" value="1"/>
</dbReference>
<comment type="cofactor">
    <cofactor evidence="1">
        <name>Ca(2+)</name>
        <dbReference type="ChEBI" id="CHEBI:29108"/>
    </cofactor>
</comment>
<evidence type="ECO:0000256" key="5">
    <source>
        <dbReference type="ARBA" id="ARBA00022801"/>
    </source>
</evidence>
<comment type="caution">
    <text evidence="8">The sequence shown here is derived from an EMBL/GenBank/DDBJ whole genome shotgun (WGS) entry which is preliminary data.</text>
</comment>
<dbReference type="PANTHER" id="PTHR45953:SF1">
    <property type="entry name" value="IDURONATE 2-SULFATASE"/>
    <property type="match status" value="1"/>
</dbReference>
<dbReference type="GO" id="GO:0005737">
    <property type="term" value="C:cytoplasm"/>
    <property type="evidence" value="ECO:0007669"/>
    <property type="project" value="TreeGrafter"/>
</dbReference>
<accession>A0A2A4GCV3</accession>
<dbReference type="InterPro" id="IPR024607">
    <property type="entry name" value="Sulfatase_CS"/>
</dbReference>
<keyword evidence="4" id="KW-0732">Signal</keyword>
<proteinExistence type="inferred from homology"/>
<keyword evidence="5" id="KW-0378">Hydrolase</keyword>
<evidence type="ECO:0000313" key="9">
    <source>
        <dbReference type="Proteomes" id="UP000219559"/>
    </source>
</evidence>
<evidence type="ECO:0000256" key="4">
    <source>
        <dbReference type="ARBA" id="ARBA00022729"/>
    </source>
</evidence>
<dbReference type="PROSITE" id="PS00523">
    <property type="entry name" value="SULFATASE_1"/>
    <property type="match status" value="1"/>
</dbReference>
<gene>
    <name evidence="8" type="ORF">B7P33_00390</name>
</gene>
<name>A0A2A4GCV3_9FLAO</name>
<evidence type="ECO:0000256" key="1">
    <source>
        <dbReference type="ARBA" id="ARBA00001913"/>
    </source>
</evidence>
<comment type="similarity">
    <text evidence="2">Belongs to the sulfatase family.</text>
</comment>